<evidence type="ECO:0000256" key="2">
    <source>
        <dbReference type="ARBA" id="ARBA00007375"/>
    </source>
</evidence>
<keyword evidence="3" id="KW-0812">Transmembrane</keyword>
<comment type="subcellular location">
    <subcellularLocation>
        <location evidence="1">Membrane</location>
        <topology evidence="1">Multi-pass membrane protein</topology>
    </subcellularLocation>
</comment>
<evidence type="ECO:0000256" key="5">
    <source>
        <dbReference type="ARBA" id="ARBA00023136"/>
    </source>
</evidence>
<dbReference type="Pfam" id="PF07947">
    <property type="entry name" value="YhhN"/>
    <property type="match status" value="1"/>
</dbReference>
<dbReference type="InterPro" id="IPR012506">
    <property type="entry name" value="TMEM86B-like"/>
</dbReference>
<comment type="caution">
    <text evidence="6">The sequence shown here is derived from an EMBL/GenBank/DDBJ whole genome shotgun (WGS) entry which is preliminary data.</text>
</comment>
<dbReference type="EMBL" id="JBIAMX010000010">
    <property type="protein sequence ID" value="MFF0544756.1"/>
    <property type="molecule type" value="Genomic_DNA"/>
</dbReference>
<evidence type="ECO:0000256" key="3">
    <source>
        <dbReference type="ARBA" id="ARBA00022692"/>
    </source>
</evidence>
<gene>
    <name evidence="6" type="ORF">ACFYTF_18160</name>
</gene>
<evidence type="ECO:0000313" key="7">
    <source>
        <dbReference type="Proteomes" id="UP001601444"/>
    </source>
</evidence>
<dbReference type="PANTHER" id="PTHR31885:SF6">
    <property type="entry name" value="GH04784P"/>
    <property type="match status" value="1"/>
</dbReference>
<proteinExistence type="inferred from homology"/>
<keyword evidence="5" id="KW-0472">Membrane</keyword>
<organism evidence="6 7">
    <name type="scientific">Nocardia thailandica</name>
    <dbReference type="NCBI Taxonomy" id="257275"/>
    <lineage>
        <taxon>Bacteria</taxon>
        <taxon>Bacillati</taxon>
        <taxon>Actinomycetota</taxon>
        <taxon>Actinomycetes</taxon>
        <taxon>Mycobacteriales</taxon>
        <taxon>Nocardiaceae</taxon>
        <taxon>Nocardia</taxon>
    </lineage>
</organism>
<evidence type="ECO:0000256" key="4">
    <source>
        <dbReference type="ARBA" id="ARBA00022989"/>
    </source>
</evidence>
<protein>
    <submittedName>
        <fullName evidence="6">Lysoplasmalogenase family protein</fullName>
    </submittedName>
</protein>
<accession>A0ABW6PQR5</accession>
<evidence type="ECO:0000256" key="1">
    <source>
        <dbReference type="ARBA" id="ARBA00004141"/>
    </source>
</evidence>
<comment type="similarity">
    <text evidence="2">Belongs to the TMEM86 family.</text>
</comment>
<keyword evidence="4" id="KW-1133">Transmembrane helix</keyword>
<reference evidence="6 7" key="1">
    <citation type="submission" date="2024-10" db="EMBL/GenBank/DDBJ databases">
        <title>The Natural Products Discovery Center: Release of the First 8490 Sequenced Strains for Exploring Actinobacteria Biosynthetic Diversity.</title>
        <authorList>
            <person name="Kalkreuter E."/>
            <person name="Kautsar S.A."/>
            <person name="Yang D."/>
            <person name="Bader C.D."/>
            <person name="Teijaro C.N."/>
            <person name="Fluegel L."/>
            <person name="Davis C.M."/>
            <person name="Simpson J.R."/>
            <person name="Lauterbach L."/>
            <person name="Steele A.D."/>
            <person name="Gui C."/>
            <person name="Meng S."/>
            <person name="Li G."/>
            <person name="Viehrig K."/>
            <person name="Ye F."/>
            <person name="Su P."/>
            <person name="Kiefer A.F."/>
            <person name="Nichols A."/>
            <person name="Cepeda A.J."/>
            <person name="Yan W."/>
            <person name="Fan B."/>
            <person name="Jiang Y."/>
            <person name="Adhikari A."/>
            <person name="Zheng C.-J."/>
            <person name="Schuster L."/>
            <person name="Cowan T.M."/>
            <person name="Smanski M.J."/>
            <person name="Chevrette M.G."/>
            <person name="De Carvalho L.P.S."/>
            <person name="Shen B."/>
        </authorList>
    </citation>
    <scope>NUCLEOTIDE SEQUENCE [LARGE SCALE GENOMIC DNA]</scope>
    <source>
        <strain evidence="6 7">NPDC004045</strain>
    </source>
</reference>
<dbReference type="PANTHER" id="PTHR31885">
    <property type="entry name" value="GH04784P"/>
    <property type="match status" value="1"/>
</dbReference>
<sequence length="239" mass="24490">MSVRPLRAGYLAAAAVTVFGAVTGRDRLQWAAKPLLMPLLAADLALADPPPADKAVLIGALGAATVGDVLLIDPDDDRRLVAGASAFAVMQAGYARVWWRRGARPRAAIAAPRVLAWLGAAGLLATRAPSVAAPLTAYGATLGTAAVLASDPALAPEARAVAGLNIPGADPRSRLGLGALLFTVSDGLIVARRLFARSSRSRRVTEGVILATYAAAQYLLTEPAAHRPAVAPGGRVTQN</sequence>
<keyword evidence="7" id="KW-1185">Reference proteome</keyword>
<dbReference type="Proteomes" id="UP001601444">
    <property type="component" value="Unassembled WGS sequence"/>
</dbReference>
<evidence type="ECO:0000313" key="6">
    <source>
        <dbReference type="EMBL" id="MFF0544756.1"/>
    </source>
</evidence>
<dbReference type="RefSeq" id="WP_387701315.1">
    <property type="nucleotide sequence ID" value="NZ_JBIAMX010000010.1"/>
</dbReference>
<name>A0ABW6PQR5_9NOCA</name>